<feature type="region of interest" description="Disordered" evidence="1">
    <location>
        <begin position="1"/>
        <end position="37"/>
    </location>
</feature>
<sequence>MPESERESLRESASERAREIDSDGKMHRAENRRKRKTSSFGVESKTFELEMVDKGGSTLTITESKKGVSSWVRMGSNSVGLFMEALQQCIEDMRAGNWEKRWKEKDRSFSMVRVYNRAGCFLRVGVVDEVSKRYSICIPKGKGSKGGWTAMVEALCQLGVIGGRKVNQEGMRTLERPNPEKVKGRTFADMVKAWGDKEPSSIRVEVGREEISRNLSRLEHCLIGSWNPSNEIGEDLENMGWKMAKAWGLKGKMGIAGMGKGRALLEFEFAEEARRVHLSGDKVVGGVRMGLERWNPRSGCMEEGEVRREVWVRILGLPVSLWVPSVSRRVGDACGGFLDVDPKTERMEELQWARILIKSEGVNIPGSLVIGVEEISYSLSLWWEAMPVLRQEEGWNRGLSDCLRGEVRGDVTPRAGSRVKEKVGVGIEVQRQSWDGTCRLMQGEGIAERVFSHVGQLRGPDSWAGSAGPSSLKDGAVGPSLNPMGDQLGLRQVTSLGQAVGDGLGHLQKGKTILNQAHLVDNGPLLKSFSPGLTDKNRNNFMEHEFINYRVEEMGRRQQMVQHARVQKGCWRKKLQGMDLMEGVVIGSASRNPNVEDRMEKRNGCWDLVEINSIEPLGRNSGWMADQTEPQEGSKEDQLNWEESSLIRFSQFLGFSTEGMEVEILNFLDKIRKRKEKIIDKGLMEASRFERELKRLECSVNYEREAKKKGPTKGRGNQKVQVMSDEMVKTLGPGRFLDWKVLNAKGTAGGVIICWDKRSLEILGVEEGQFSISCRFRNESDGAIWVFTGFMGLFPEKIGRAYGRNLGQSEDCGRSRGAWEEIST</sequence>
<proteinExistence type="predicted"/>
<gene>
    <name evidence="3" type="ORF">CK203_032815</name>
</gene>
<feature type="region of interest" description="Disordered" evidence="1">
    <location>
        <begin position="619"/>
        <end position="638"/>
    </location>
</feature>
<dbReference type="InterPro" id="IPR025558">
    <property type="entry name" value="DUF4283"/>
</dbReference>
<dbReference type="Proteomes" id="UP000288805">
    <property type="component" value="Unassembled WGS sequence"/>
</dbReference>
<dbReference type="Pfam" id="PF14111">
    <property type="entry name" value="DUF4283"/>
    <property type="match status" value="1"/>
</dbReference>
<dbReference type="PANTHER" id="PTHR34427:SF5">
    <property type="entry name" value="DUF4283 DOMAIN-CONTAINING PROTEIN"/>
    <property type="match status" value="1"/>
</dbReference>
<dbReference type="EMBL" id="QGNW01000132">
    <property type="protein sequence ID" value="RVW93051.1"/>
    <property type="molecule type" value="Genomic_DNA"/>
</dbReference>
<name>A0A438I8L4_VITVI</name>
<evidence type="ECO:0000259" key="2">
    <source>
        <dbReference type="Pfam" id="PF14111"/>
    </source>
</evidence>
<evidence type="ECO:0000313" key="3">
    <source>
        <dbReference type="EMBL" id="RVW93051.1"/>
    </source>
</evidence>
<dbReference type="AlphaFoldDB" id="A0A438I8L4"/>
<organism evidence="3 4">
    <name type="scientific">Vitis vinifera</name>
    <name type="common">Grape</name>
    <dbReference type="NCBI Taxonomy" id="29760"/>
    <lineage>
        <taxon>Eukaryota</taxon>
        <taxon>Viridiplantae</taxon>
        <taxon>Streptophyta</taxon>
        <taxon>Embryophyta</taxon>
        <taxon>Tracheophyta</taxon>
        <taxon>Spermatophyta</taxon>
        <taxon>Magnoliopsida</taxon>
        <taxon>eudicotyledons</taxon>
        <taxon>Gunneridae</taxon>
        <taxon>Pentapetalae</taxon>
        <taxon>rosids</taxon>
        <taxon>Vitales</taxon>
        <taxon>Vitaceae</taxon>
        <taxon>Viteae</taxon>
        <taxon>Vitis</taxon>
    </lineage>
</organism>
<dbReference type="PANTHER" id="PTHR34427">
    <property type="entry name" value="DUF4283 DOMAIN PROTEIN"/>
    <property type="match status" value="1"/>
</dbReference>
<feature type="domain" description="DUF4283" evidence="2">
    <location>
        <begin position="216"/>
        <end position="302"/>
    </location>
</feature>
<evidence type="ECO:0000313" key="4">
    <source>
        <dbReference type="Proteomes" id="UP000288805"/>
    </source>
</evidence>
<protein>
    <recommendedName>
        <fullName evidence="2">DUF4283 domain-containing protein</fullName>
    </recommendedName>
</protein>
<accession>A0A438I8L4</accession>
<comment type="caution">
    <text evidence="3">The sequence shown here is derived from an EMBL/GenBank/DDBJ whole genome shotgun (WGS) entry which is preliminary data.</text>
</comment>
<evidence type="ECO:0000256" key="1">
    <source>
        <dbReference type="SAM" id="MobiDB-lite"/>
    </source>
</evidence>
<reference evidence="3 4" key="1">
    <citation type="journal article" date="2018" name="PLoS Genet.">
        <title>Population sequencing reveals clonal diversity and ancestral inbreeding in the grapevine cultivar Chardonnay.</title>
        <authorList>
            <person name="Roach M.J."/>
            <person name="Johnson D.L."/>
            <person name="Bohlmann J."/>
            <person name="van Vuuren H.J."/>
            <person name="Jones S.J."/>
            <person name="Pretorius I.S."/>
            <person name="Schmidt S.A."/>
            <person name="Borneman A.R."/>
        </authorList>
    </citation>
    <scope>NUCLEOTIDE SEQUENCE [LARGE SCALE GENOMIC DNA]</scope>
    <source>
        <strain evidence="4">cv. Chardonnay</strain>
        <tissue evidence="3">Leaf</tissue>
    </source>
</reference>
<feature type="compositionally biased region" description="Basic and acidic residues" evidence="1">
    <location>
        <begin position="1"/>
        <end position="29"/>
    </location>
</feature>